<keyword evidence="2" id="KW-1133">Transmembrane helix</keyword>
<keyword evidence="2" id="KW-0472">Membrane</keyword>
<evidence type="ECO:0000256" key="2">
    <source>
        <dbReference type="SAM" id="Phobius"/>
    </source>
</evidence>
<gene>
    <name evidence="5" type="ORF">Aph01nite_39160</name>
</gene>
<dbReference type="AlphaFoldDB" id="A0A919UL03"/>
<organism evidence="5 6">
    <name type="scientific">Acrocarpospora phusangensis</name>
    <dbReference type="NCBI Taxonomy" id="1070424"/>
    <lineage>
        <taxon>Bacteria</taxon>
        <taxon>Bacillati</taxon>
        <taxon>Actinomycetota</taxon>
        <taxon>Actinomycetes</taxon>
        <taxon>Streptosporangiales</taxon>
        <taxon>Streptosporangiaceae</taxon>
        <taxon>Acrocarpospora</taxon>
    </lineage>
</organism>
<evidence type="ECO:0000256" key="1">
    <source>
        <dbReference type="SAM" id="MobiDB-lite"/>
    </source>
</evidence>
<evidence type="ECO:0000259" key="3">
    <source>
        <dbReference type="Pfam" id="PF05901"/>
    </source>
</evidence>
<feature type="domain" description="SecDF P1 head subdomain" evidence="4">
    <location>
        <begin position="142"/>
        <end position="225"/>
    </location>
</feature>
<feature type="compositionally biased region" description="Low complexity" evidence="1">
    <location>
        <begin position="267"/>
        <end position="282"/>
    </location>
</feature>
<keyword evidence="2" id="KW-0812">Transmembrane</keyword>
<feature type="compositionally biased region" description="Low complexity" evidence="1">
    <location>
        <begin position="244"/>
        <end position="254"/>
    </location>
</feature>
<evidence type="ECO:0000259" key="4">
    <source>
        <dbReference type="Pfam" id="PF22599"/>
    </source>
</evidence>
<evidence type="ECO:0008006" key="7">
    <source>
        <dbReference type="Google" id="ProtNLM"/>
    </source>
</evidence>
<proteinExistence type="predicted"/>
<feature type="compositionally biased region" description="Low complexity" evidence="1">
    <location>
        <begin position="24"/>
        <end position="33"/>
    </location>
</feature>
<dbReference type="RefSeq" id="WP_204042307.1">
    <property type="nucleotide sequence ID" value="NZ_BOOA01000030.1"/>
</dbReference>
<dbReference type="Proteomes" id="UP000640052">
    <property type="component" value="Unassembled WGS sequence"/>
</dbReference>
<feature type="domain" description="Excalibur calcium-binding" evidence="3">
    <location>
        <begin position="297"/>
        <end position="332"/>
    </location>
</feature>
<name>A0A919UL03_9ACTN</name>
<feature type="region of interest" description="Disordered" evidence="1">
    <location>
        <begin position="10"/>
        <end position="58"/>
    </location>
</feature>
<evidence type="ECO:0000313" key="5">
    <source>
        <dbReference type="EMBL" id="GIH25606.1"/>
    </source>
</evidence>
<dbReference type="Pfam" id="PF22599">
    <property type="entry name" value="SecDF_P1_head"/>
    <property type="match status" value="1"/>
</dbReference>
<dbReference type="Pfam" id="PF05901">
    <property type="entry name" value="Excalibur"/>
    <property type="match status" value="1"/>
</dbReference>
<evidence type="ECO:0000313" key="6">
    <source>
        <dbReference type="Proteomes" id="UP000640052"/>
    </source>
</evidence>
<dbReference type="InterPro" id="IPR008613">
    <property type="entry name" value="Excalibur_Ca-bd_domain"/>
</dbReference>
<feature type="transmembrane region" description="Helical" evidence="2">
    <location>
        <begin position="63"/>
        <end position="86"/>
    </location>
</feature>
<dbReference type="EMBL" id="BOOA01000030">
    <property type="protein sequence ID" value="GIH25606.1"/>
    <property type="molecule type" value="Genomic_DNA"/>
</dbReference>
<feature type="region of interest" description="Disordered" evidence="1">
    <location>
        <begin position="228"/>
        <end position="293"/>
    </location>
</feature>
<protein>
    <recommendedName>
        <fullName evidence="7">Excalibur calcium-binding domain-containing protein</fullName>
    </recommendedName>
</protein>
<sequence>MAGIEVGMYNTPVPGAAEPVPDHGTTTQAATEPGAGGGGALVGPIGTGSQPSGPPQATRRTTVALTVALVLVVVMSGVLGTVAVLMTRNPDAPPLSTTTLRRLATPLHFAPVDLVGQAPCAGAEAVPDDTGALCYQLEPGVTVTVVQKIESVAEQDGTYSVRVVLAPDTRQQIADLTRETVQRQLAIVVADRVVAAPRVAQEITEDSLSIAGFTQQEATSMLARLNGPAAVSPPAQQQPPPVSSPAAGDPNAPAATPPGTQPGGTTTGQPLVPQAGDTPAGTTTGGTTGAAGNETRYASCRDAIAAGVGPFHKGIHPQYNWYVDKNGNNIACDPGDL</sequence>
<dbReference type="InterPro" id="IPR054384">
    <property type="entry name" value="SecDF_P1_head"/>
</dbReference>
<comment type="caution">
    <text evidence="5">The sequence shown here is derived from an EMBL/GenBank/DDBJ whole genome shotgun (WGS) entry which is preliminary data.</text>
</comment>
<dbReference type="Gene3D" id="3.30.1360.200">
    <property type="match status" value="1"/>
</dbReference>
<reference evidence="5" key="1">
    <citation type="submission" date="2021-01" db="EMBL/GenBank/DDBJ databases">
        <title>Whole genome shotgun sequence of Acrocarpospora phusangensis NBRC 108782.</title>
        <authorList>
            <person name="Komaki H."/>
            <person name="Tamura T."/>
        </authorList>
    </citation>
    <scope>NUCLEOTIDE SEQUENCE</scope>
    <source>
        <strain evidence="5">NBRC 108782</strain>
    </source>
</reference>
<accession>A0A919UL03</accession>
<keyword evidence="6" id="KW-1185">Reference proteome</keyword>